<protein>
    <submittedName>
        <fullName evidence="2">Uncharacterized protein</fullName>
    </submittedName>
</protein>
<evidence type="ECO:0000313" key="3">
    <source>
        <dbReference type="Proteomes" id="UP000623010"/>
    </source>
</evidence>
<sequence>MVTVRPVLVPHGRRRDEGPGTLGNGAGGNSPDGDGTGGNGPGGNGPGLGRAERHGREEGRGKEADVENGPPQRARTGHGRRDDLRHALPNAPPARTLRPPPTRPPPRPKDFALRPARLVPWGAIGDTTLVCAIICTHHSRTSTRAACAGGVA</sequence>
<proteinExistence type="predicted"/>
<feature type="region of interest" description="Disordered" evidence="1">
    <location>
        <begin position="1"/>
        <end position="112"/>
    </location>
</feature>
<reference evidence="2" key="2">
    <citation type="submission" date="2020-09" db="EMBL/GenBank/DDBJ databases">
        <authorList>
            <person name="Sun Q."/>
            <person name="Ohkuma M."/>
        </authorList>
    </citation>
    <scope>NUCLEOTIDE SEQUENCE</scope>
    <source>
        <strain evidence="2">JCM 5016</strain>
    </source>
</reference>
<dbReference type="Proteomes" id="UP000623010">
    <property type="component" value="Unassembled WGS sequence"/>
</dbReference>
<gene>
    <name evidence="2" type="ORF">GCM10010389_47400</name>
</gene>
<keyword evidence="3" id="KW-1185">Reference proteome</keyword>
<accession>A0A918VK52</accession>
<feature type="compositionally biased region" description="Basic and acidic residues" evidence="1">
    <location>
        <begin position="50"/>
        <end position="65"/>
    </location>
</feature>
<dbReference type="EMBL" id="BMWH01000021">
    <property type="protein sequence ID" value="GHA02479.1"/>
    <property type="molecule type" value="Genomic_DNA"/>
</dbReference>
<organism evidence="2 3">
    <name type="scientific">Streptomyces echinoruber</name>
    <dbReference type="NCBI Taxonomy" id="68898"/>
    <lineage>
        <taxon>Bacteria</taxon>
        <taxon>Bacillati</taxon>
        <taxon>Actinomycetota</taxon>
        <taxon>Actinomycetes</taxon>
        <taxon>Kitasatosporales</taxon>
        <taxon>Streptomycetaceae</taxon>
        <taxon>Streptomyces</taxon>
    </lineage>
</organism>
<feature type="compositionally biased region" description="Gly residues" evidence="1">
    <location>
        <begin position="20"/>
        <end position="48"/>
    </location>
</feature>
<evidence type="ECO:0000313" key="2">
    <source>
        <dbReference type="EMBL" id="GHA02479.1"/>
    </source>
</evidence>
<name>A0A918VK52_9ACTN</name>
<reference evidence="2" key="1">
    <citation type="journal article" date="2014" name="Int. J. Syst. Evol. Microbiol.">
        <title>Complete genome sequence of Corynebacterium casei LMG S-19264T (=DSM 44701T), isolated from a smear-ripened cheese.</title>
        <authorList>
            <consortium name="US DOE Joint Genome Institute (JGI-PGF)"/>
            <person name="Walter F."/>
            <person name="Albersmeier A."/>
            <person name="Kalinowski J."/>
            <person name="Ruckert C."/>
        </authorList>
    </citation>
    <scope>NUCLEOTIDE SEQUENCE</scope>
    <source>
        <strain evidence="2">JCM 5016</strain>
    </source>
</reference>
<evidence type="ECO:0000256" key="1">
    <source>
        <dbReference type="SAM" id="MobiDB-lite"/>
    </source>
</evidence>
<comment type="caution">
    <text evidence="2">The sequence shown here is derived from an EMBL/GenBank/DDBJ whole genome shotgun (WGS) entry which is preliminary data.</text>
</comment>
<dbReference type="AlphaFoldDB" id="A0A918VK52"/>